<dbReference type="Proteomes" id="UP001594351">
    <property type="component" value="Unassembled WGS sequence"/>
</dbReference>
<dbReference type="Gene3D" id="2.40.160.20">
    <property type="match status" value="1"/>
</dbReference>
<gene>
    <name evidence="4" type="ORF">ACFL27_11640</name>
</gene>
<dbReference type="InterPro" id="IPR027385">
    <property type="entry name" value="Beta-barrel_OMP"/>
</dbReference>
<dbReference type="InterPro" id="IPR011250">
    <property type="entry name" value="OMP/PagP_B-barrel"/>
</dbReference>
<sequence>MNKFRLIIIAGLFALLSISPAMAQDLSSGSILISGETEFGYSNQKIEYEGGGEYTVSGFNLDVIGEYFLIDNISVAAYLGYGSESTKNGDEVKETEMKVGVGGNYYYDMQSELFPFAGAFLGYRSQKTSNGSDYTVSGIEFGFGGGVLYFLNEYALVKAGLKYSIGKGTAKNGSEVDVDVSELALYVGLGVKL</sequence>
<evidence type="ECO:0000313" key="4">
    <source>
        <dbReference type="EMBL" id="MFC1850837.1"/>
    </source>
</evidence>
<reference evidence="4 5" key="1">
    <citation type="submission" date="2024-09" db="EMBL/GenBank/DDBJ databases">
        <title>Laminarin stimulates single cell rates of sulfate reduction while oxygen inhibits transcriptomic activity in coastal marine sediment.</title>
        <authorList>
            <person name="Lindsay M."/>
            <person name="Orcutt B."/>
            <person name="Emerson D."/>
            <person name="Stepanauskas R."/>
            <person name="D'Angelo T."/>
        </authorList>
    </citation>
    <scope>NUCLEOTIDE SEQUENCE [LARGE SCALE GENOMIC DNA]</scope>
    <source>
        <strain evidence="4">SAG AM-311-K15</strain>
    </source>
</reference>
<evidence type="ECO:0000313" key="5">
    <source>
        <dbReference type="Proteomes" id="UP001594351"/>
    </source>
</evidence>
<dbReference type="Pfam" id="PF13505">
    <property type="entry name" value="OMP_b-brl"/>
    <property type="match status" value="1"/>
</dbReference>
<evidence type="ECO:0000259" key="3">
    <source>
        <dbReference type="Pfam" id="PF13505"/>
    </source>
</evidence>
<organism evidence="4 5">
    <name type="scientific">candidate division CSSED10-310 bacterium</name>
    <dbReference type="NCBI Taxonomy" id="2855610"/>
    <lineage>
        <taxon>Bacteria</taxon>
        <taxon>Bacteria division CSSED10-310</taxon>
    </lineage>
</organism>
<feature type="signal peptide" evidence="2">
    <location>
        <begin position="1"/>
        <end position="23"/>
    </location>
</feature>
<dbReference type="SUPFAM" id="SSF56925">
    <property type="entry name" value="OMPA-like"/>
    <property type="match status" value="1"/>
</dbReference>
<dbReference type="EMBL" id="JBHPBY010000128">
    <property type="protein sequence ID" value="MFC1850837.1"/>
    <property type="molecule type" value="Genomic_DNA"/>
</dbReference>
<evidence type="ECO:0000256" key="1">
    <source>
        <dbReference type="ARBA" id="ARBA00022729"/>
    </source>
</evidence>
<evidence type="ECO:0000256" key="2">
    <source>
        <dbReference type="SAM" id="SignalP"/>
    </source>
</evidence>
<accession>A0ABV6YXA3</accession>
<keyword evidence="5" id="KW-1185">Reference proteome</keyword>
<keyword evidence="1 2" id="KW-0732">Signal</keyword>
<comment type="caution">
    <text evidence="4">The sequence shown here is derived from an EMBL/GenBank/DDBJ whole genome shotgun (WGS) entry which is preliminary data.</text>
</comment>
<name>A0ABV6YXA3_UNCC1</name>
<feature type="chain" id="PRO_5045297382" evidence="2">
    <location>
        <begin position="24"/>
        <end position="193"/>
    </location>
</feature>
<proteinExistence type="predicted"/>
<protein>
    <submittedName>
        <fullName evidence="4">Outer membrane beta-barrel protein</fullName>
    </submittedName>
</protein>
<feature type="domain" description="Outer membrane protein beta-barrel" evidence="3">
    <location>
        <begin position="12"/>
        <end position="181"/>
    </location>
</feature>